<accession>A0A642C443</accession>
<evidence type="ECO:0000256" key="3">
    <source>
        <dbReference type="ARBA" id="ARBA00023237"/>
    </source>
</evidence>
<dbReference type="Pfam" id="PF07660">
    <property type="entry name" value="STN"/>
    <property type="match status" value="1"/>
</dbReference>
<dbReference type="Proteomes" id="UP000435985">
    <property type="component" value="Unassembled WGS sequence"/>
</dbReference>
<keyword evidence="2" id="KW-0472">Membrane</keyword>
<sequence length="129" mass="14504">MFNLKFKCMRINDSCRGSKIFRALLILMLFALPAQSAIAQLTIRISNSSLGTVIKQIQSQSKYQFFYDDNLASMRIESLNVKDVSLVEVLDKALKGKNVVYKIDDNVVYLSKANASSSTKSTQQQQKVT</sequence>
<feature type="non-terminal residue" evidence="5">
    <location>
        <position position="129"/>
    </location>
</feature>
<dbReference type="SMART" id="SM00965">
    <property type="entry name" value="STN"/>
    <property type="match status" value="1"/>
</dbReference>
<name>A0A642C443_BACOV</name>
<dbReference type="GO" id="GO:0019867">
    <property type="term" value="C:outer membrane"/>
    <property type="evidence" value="ECO:0007669"/>
    <property type="project" value="InterPro"/>
</dbReference>
<organism evidence="5 6">
    <name type="scientific">Bacteroides ovatus</name>
    <dbReference type="NCBI Taxonomy" id="28116"/>
    <lineage>
        <taxon>Bacteria</taxon>
        <taxon>Pseudomonadati</taxon>
        <taxon>Bacteroidota</taxon>
        <taxon>Bacteroidia</taxon>
        <taxon>Bacteroidales</taxon>
        <taxon>Bacteroidaceae</taxon>
        <taxon>Bacteroides</taxon>
    </lineage>
</organism>
<evidence type="ECO:0000259" key="4">
    <source>
        <dbReference type="SMART" id="SM00965"/>
    </source>
</evidence>
<evidence type="ECO:0000313" key="5">
    <source>
        <dbReference type="EMBL" id="KAA4653469.1"/>
    </source>
</evidence>
<comment type="caution">
    <text evidence="5">The sequence shown here is derived from an EMBL/GenBank/DDBJ whole genome shotgun (WGS) entry which is preliminary data.</text>
</comment>
<proteinExistence type="predicted"/>
<dbReference type="AlphaFoldDB" id="A0A642C443"/>
<evidence type="ECO:0000256" key="1">
    <source>
        <dbReference type="ARBA" id="ARBA00022448"/>
    </source>
</evidence>
<reference evidence="5 6" key="1">
    <citation type="journal article" date="2019" name="Nat. Med.">
        <title>A library of human gut bacterial isolates paired with longitudinal multiomics data enables mechanistic microbiome research.</title>
        <authorList>
            <person name="Poyet M."/>
            <person name="Groussin M."/>
            <person name="Gibbons S.M."/>
            <person name="Avila-Pacheco J."/>
            <person name="Jiang X."/>
            <person name="Kearney S.M."/>
            <person name="Perrotta A.R."/>
            <person name="Berdy B."/>
            <person name="Zhao S."/>
            <person name="Lieberman T.D."/>
            <person name="Swanson P.K."/>
            <person name="Smith M."/>
            <person name="Roesemann S."/>
            <person name="Alexander J.E."/>
            <person name="Rich S.A."/>
            <person name="Livny J."/>
            <person name="Vlamakis H."/>
            <person name="Clish C."/>
            <person name="Bullock K."/>
            <person name="Deik A."/>
            <person name="Scott J."/>
            <person name="Pierce K.A."/>
            <person name="Xavier R.J."/>
            <person name="Alm E.J."/>
        </authorList>
    </citation>
    <scope>NUCLEOTIDE SEQUENCE [LARGE SCALE GENOMIC DNA]</scope>
    <source>
        <strain evidence="5 6">BIOML-A14</strain>
    </source>
</reference>
<gene>
    <name evidence="5" type="ORF">F3B98_30080</name>
</gene>
<protein>
    <submittedName>
        <fullName evidence="5">SusC/RagA family protein</fullName>
    </submittedName>
</protein>
<dbReference type="Gene3D" id="3.55.50.30">
    <property type="match status" value="1"/>
</dbReference>
<dbReference type="InterPro" id="IPR011662">
    <property type="entry name" value="Secretin/TonB_short_N"/>
</dbReference>
<keyword evidence="3" id="KW-0998">Cell outer membrane</keyword>
<evidence type="ECO:0000256" key="2">
    <source>
        <dbReference type="ARBA" id="ARBA00023136"/>
    </source>
</evidence>
<dbReference type="EMBL" id="VWFO01000385">
    <property type="protein sequence ID" value="KAA4653469.1"/>
    <property type="molecule type" value="Genomic_DNA"/>
</dbReference>
<evidence type="ECO:0000313" key="6">
    <source>
        <dbReference type="Proteomes" id="UP000435985"/>
    </source>
</evidence>
<feature type="domain" description="Secretin/TonB short N-terminal" evidence="4">
    <location>
        <begin position="63"/>
        <end position="113"/>
    </location>
</feature>
<keyword evidence="1" id="KW-0813">Transport</keyword>